<gene>
    <name evidence="2" type="ORF">CCAM_LOCUS38420</name>
</gene>
<evidence type="ECO:0000256" key="1">
    <source>
        <dbReference type="SAM" id="MobiDB-lite"/>
    </source>
</evidence>
<feature type="compositionally biased region" description="Polar residues" evidence="1">
    <location>
        <begin position="399"/>
        <end position="409"/>
    </location>
</feature>
<feature type="region of interest" description="Disordered" evidence="1">
    <location>
        <begin position="551"/>
        <end position="626"/>
    </location>
</feature>
<keyword evidence="3" id="KW-1185">Reference proteome</keyword>
<feature type="compositionally biased region" description="Polar residues" evidence="1">
    <location>
        <begin position="423"/>
        <end position="438"/>
    </location>
</feature>
<evidence type="ECO:0000313" key="3">
    <source>
        <dbReference type="Proteomes" id="UP000595140"/>
    </source>
</evidence>
<dbReference type="GO" id="GO:0006355">
    <property type="term" value="P:regulation of DNA-templated transcription"/>
    <property type="evidence" value="ECO:0007669"/>
    <property type="project" value="InterPro"/>
</dbReference>
<reference evidence="2 3" key="1">
    <citation type="submission" date="2018-04" db="EMBL/GenBank/DDBJ databases">
        <authorList>
            <person name="Vogel A."/>
        </authorList>
    </citation>
    <scope>NUCLEOTIDE SEQUENCE [LARGE SCALE GENOMIC DNA]</scope>
</reference>
<name>A0A484N9V5_9ASTE</name>
<dbReference type="Proteomes" id="UP000595140">
    <property type="component" value="Unassembled WGS sequence"/>
</dbReference>
<feature type="region of interest" description="Disordered" evidence="1">
    <location>
        <begin position="395"/>
        <end position="440"/>
    </location>
</feature>
<feature type="region of interest" description="Disordered" evidence="1">
    <location>
        <begin position="55"/>
        <end position="122"/>
    </location>
</feature>
<dbReference type="AlphaFoldDB" id="A0A484N9V5"/>
<dbReference type="GO" id="GO:0007623">
    <property type="term" value="P:circadian rhythm"/>
    <property type="evidence" value="ECO:0007669"/>
    <property type="project" value="InterPro"/>
</dbReference>
<dbReference type="EMBL" id="OOIL02006083">
    <property type="protein sequence ID" value="VFQ96644.1"/>
    <property type="molecule type" value="Genomic_DNA"/>
</dbReference>
<evidence type="ECO:0000313" key="2">
    <source>
        <dbReference type="EMBL" id="VFQ96644.1"/>
    </source>
</evidence>
<feature type="region of interest" description="Disordered" evidence="1">
    <location>
        <begin position="178"/>
        <end position="197"/>
    </location>
</feature>
<dbReference type="PANTHER" id="PTHR33334">
    <property type="entry name" value="PROTEIN LNK1"/>
    <property type="match status" value="1"/>
</dbReference>
<accession>A0A484N9V5</accession>
<proteinExistence type="predicted"/>
<evidence type="ECO:0008006" key="4">
    <source>
        <dbReference type="Google" id="ProtNLM"/>
    </source>
</evidence>
<feature type="compositionally biased region" description="Basic and acidic residues" evidence="1">
    <location>
        <begin position="60"/>
        <end position="84"/>
    </location>
</feature>
<sequence length="626" mass="69611">MFDWDDEELSDIIWGETGGDNDHLVPYPVENDAKPPASHGDSVVEEWNIESLRVKPGHQKKLDTKSDSHIRLESSSKHAADEARPAVALSMDSWSGLSSCTEPSKNSTEISKHEADGSIQQGTNSKFFQKQQEDGEQSDFVDYDWDSIRSFDDLDKIFCNDDPIFGHATLPNTDELWSSTKDLPSSPEKHFPMSIESPNLGLGELRSTIENFETEEEYILDQYQPFSRAYDEVNNIAPNVSEMIPTYDGDKEIPVVKQQTALELGGEVPAFSLQLDTRVIGTPNQPTGKDLCGSWTTSIKELNSQYASVNQQCPSVVLSQPNHLQGPQSLQYNQNLSSPTLASHVPGDFANQYHMTFTPFNAGPTLKSVTMTPREKIEKLRRRQQMRAMIAIQRKQQEFSDQPLSTNHSMEVEGSFGPLSSVVDPNSPSEQNGGSSTAGVVVEDHSGEESVLNRLQEIISKLDIRIRLCIRDSLFRLARSADQRQHTDNDTNSTNKGIQEFVVKQEELNSNNSNYKIARLPNVEAETNPIDRTVAHLLFHQPMDVLSTKAAELPQPHPPDKLYYDNESKRSLPHSHLVTSHGLKAPRAHAEGEQPQHNPCLESCSENATKSEAADSGVMAVGPPSK</sequence>
<dbReference type="InterPro" id="IPR039928">
    <property type="entry name" value="LNK"/>
</dbReference>
<feature type="compositionally biased region" description="Basic and acidic residues" evidence="1">
    <location>
        <begin position="558"/>
        <end position="570"/>
    </location>
</feature>
<protein>
    <recommendedName>
        <fullName evidence="4">Protein LNK2</fullName>
    </recommendedName>
</protein>
<organism evidence="2 3">
    <name type="scientific">Cuscuta campestris</name>
    <dbReference type="NCBI Taxonomy" id="132261"/>
    <lineage>
        <taxon>Eukaryota</taxon>
        <taxon>Viridiplantae</taxon>
        <taxon>Streptophyta</taxon>
        <taxon>Embryophyta</taxon>
        <taxon>Tracheophyta</taxon>
        <taxon>Spermatophyta</taxon>
        <taxon>Magnoliopsida</taxon>
        <taxon>eudicotyledons</taxon>
        <taxon>Gunneridae</taxon>
        <taxon>Pentapetalae</taxon>
        <taxon>asterids</taxon>
        <taxon>lamiids</taxon>
        <taxon>Solanales</taxon>
        <taxon>Convolvulaceae</taxon>
        <taxon>Cuscuteae</taxon>
        <taxon>Cuscuta</taxon>
        <taxon>Cuscuta subgen. Grammica</taxon>
        <taxon>Cuscuta sect. Cleistogrammica</taxon>
    </lineage>
</organism>
<feature type="compositionally biased region" description="Polar residues" evidence="1">
    <location>
        <begin position="92"/>
        <end position="109"/>
    </location>
</feature>
<dbReference type="OrthoDB" id="618331at2759"/>
<dbReference type="PANTHER" id="PTHR33334:SF5">
    <property type="entry name" value="PROTEIN LNK2"/>
    <property type="match status" value="1"/>
</dbReference>